<evidence type="ECO:0000256" key="6">
    <source>
        <dbReference type="PIRSR" id="PIRSR017250-50"/>
    </source>
</evidence>
<evidence type="ECO:0000256" key="7">
    <source>
        <dbReference type="SAM" id="MobiDB-lite"/>
    </source>
</evidence>
<feature type="domain" description="tRNA intron endonuclease catalytic" evidence="8">
    <location>
        <begin position="205"/>
        <end position="271"/>
    </location>
</feature>
<organism evidence="10 11">
    <name type="scientific">Coniochaeta hoffmannii</name>
    <dbReference type="NCBI Taxonomy" id="91930"/>
    <lineage>
        <taxon>Eukaryota</taxon>
        <taxon>Fungi</taxon>
        <taxon>Dikarya</taxon>
        <taxon>Ascomycota</taxon>
        <taxon>Pezizomycotina</taxon>
        <taxon>Sordariomycetes</taxon>
        <taxon>Sordariomycetidae</taxon>
        <taxon>Coniochaetales</taxon>
        <taxon>Coniochaetaceae</taxon>
        <taxon>Coniochaeta</taxon>
    </lineage>
</organism>
<dbReference type="EC" id="4.6.1.16" evidence="5"/>
<dbReference type="SUPFAM" id="SSF53032">
    <property type="entry name" value="tRNA-intron endonuclease catalytic domain-like"/>
    <property type="match status" value="1"/>
</dbReference>
<dbReference type="InterPro" id="IPR016690">
    <property type="entry name" value="TSEN34"/>
</dbReference>
<feature type="compositionally biased region" description="Basic and acidic residues" evidence="7">
    <location>
        <begin position="115"/>
        <end position="127"/>
    </location>
</feature>
<dbReference type="PANTHER" id="PTHR13070:SF0">
    <property type="entry name" value="TRNA-SPLICING ENDONUCLEASE SUBUNIT SEN34"/>
    <property type="match status" value="1"/>
</dbReference>
<keyword evidence="3 5" id="KW-0456">Lyase</keyword>
<dbReference type="EMBL" id="JANBVN010000135">
    <property type="protein sequence ID" value="KAJ9139046.1"/>
    <property type="molecule type" value="Genomic_DNA"/>
</dbReference>
<feature type="compositionally biased region" description="Polar residues" evidence="7">
    <location>
        <begin position="162"/>
        <end position="171"/>
    </location>
</feature>
<evidence type="ECO:0000313" key="10">
    <source>
        <dbReference type="EMBL" id="KAJ9139046.1"/>
    </source>
</evidence>
<comment type="function">
    <text evidence="4">Constitutes one of the two catalytic subunit of the tRNA-splicing endonuclease complex, a complex responsible for identification and cleavage of the splice sites in pre-tRNA. It cleaves pre-tRNA at the 5'- and 3'-splice sites to release the intron. The products are an intron and two tRNA half-molecules bearing 2',3'-cyclic phosphate and 5'-OH termini. There are no conserved sequences at the splice sites, but the intron is invariably located at the same site in the gene, placing the splice sites an invariant distance from the constant structural features of the tRNA body. It probably carries the active site for 3'-splice site cleavage.</text>
</comment>
<dbReference type="InterPro" id="IPR059049">
    <property type="entry name" value="TSEN34_N"/>
</dbReference>
<dbReference type="GO" id="GO:0000214">
    <property type="term" value="C:tRNA-intron endonuclease complex"/>
    <property type="evidence" value="ECO:0007669"/>
    <property type="project" value="UniProtKB-UniRule"/>
</dbReference>
<feature type="active site" evidence="6">
    <location>
        <position position="228"/>
    </location>
</feature>
<dbReference type="AlphaFoldDB" id="A0AA38RRM3"/>
<keyword evidence="11" id="KW-1185">Reference proteome</keyword>
<dbReference type="GO" id="GO:0003676">
    <property type="term" value="F:nucleic acid binding"/>
    <property type="evidence" value="ECO:0007669"/>
    <property type="project" value="InterPro"/>
</dbReference>
<evidence type="ECO:0000259" key="9">
    <source>
        <dbReference type="Pfam" id="PF26577"/>
    </source>
</evidence>
<evidence type="ECO:0000259" key="8">
    <source>
        <dbReference type="Pfam" id="PF01974"/>
    </source>
</evidence>
<comment type="similarity">
    <text evidence="1 5">Belongs to the tRNA-intron endonuclease family.</text>
</comment>
<sequence length="303" mass="32700">MASDSETERVVRISKIAGRYLVFDLQDVVYLRRHHNICAVFVGTMPQNPTQNIFMGLPVELLAAEASVLLNKGAAYIADEAVEHLSRLSAMDETGRKAYLQSLKTQRRKAQATMDEERAARSAEAKARHLGAKAKKQQPPSEPLVAEEPLFDSAPQPEFSPASVSTPTPRTVSAAPGITPGTSAGLIDGCTELTAASAPKPSPLFAHLNSKGYFITPGLRFGGDYSVYPGDPFRFHAHFMATSYEWEEELTMLDLVASGRLGTAVKKGYLLGGQRPRTDGGDGRGGLVDGGEVRAFCMEWAGM</sequence>
<dbReference type="Proteomes" id="UP001174691">
    <property type="component" value="Unassembled WGS sequence"/>
</dbReference>
<dbReference type="GO" id="GO:0000379">
    <property type="term" value="P:tRNA-type intron splice site recognition and cleavage"/>
    <property type="evidence" value="ECO:0007669"/>
    <property type="project" value="UniProtKB-UniRule"/>
</dbReference>
<dbReference type="Pfam" id="PF01974">
    <property type="entry name" value="tRNA_int_endo"/>
    <property type="match status" value="1"/>
</dbReference>
<evidence type="ECO:0000256" key="2">
    <source>
        <dbReference type="ARBA" id="ARBA00022694"/>
    </source>
</evidence>
<dbReference type="InterPro" id="IPR036167">
    <property type="entry name" value="tRNA_intron_Endo_cat-like_sf"/>
</dbReference>
<evidence type="ECO:0000256" key="1">
    <source>
        <dbReference type="ARBA" id="ARBA00008078"/>
    </source>
</evidence>
<comment type="caution">
    <text evidence="10">The sequence shown here is derived from an EMBL/GenBank/DDBJ whole genome shotgun (WGS) entry which is preliminary data.</text>
</comment>
<feature type="region of interest" description="Disordered" evidence="7">
    <location>
        <begin position="105"/>
        <end position="180"/>
    </location>
</feature>
<dbReference type="InterPro" id="IPR011856">
    <property type="entry name" value="tRNA_endonuc-like_dom_sf"/>
</dbReference>
<evidence type="ECO:0000313" key="11">
    <source>
        <dbReference type="Proteomes" id="UP001174691"/>
    </source>
</evidence>
<dbReference type="FunFam" id="3.40.1350.10:FF:000008">
    <property type="entry name" value="tRNA-splicing endonuclease subunit Sen34"/>
    <property type="match status" value="1"/>
</dbReference>
<evidence type="ECO:0000256" key="5">
    <source>
        <dbReference type="PIRNR" id="PIRNR017250"/>
    </source>
</evidence>
<gene>
    <name evidence="10" type="ORF">NKR19_g7576</name>
</gene>
<evidence type="ECO:0000256" key="4">
    <source>
        <dbReference type="ARBA" id="ARBA00059865"/>
    </source>
</evidence>
<accession>A0AA38RRM3</accession>
<dbReference type="CDD" id="cd22363">
    <property type="entry name" value="tRNA-intron_lyase_C"/>
    <property type="match status" value="1"/>
</dbReference>
<dbReference type="PANTHER" id="PTHR13070">
    <property type="entry name" value="TRNA-SPLICING ENDONUCLEASE SUBUNIT SEN34-RELATED"/>
    <property type="match status" value="1"/>
</dbReference>
<protein>
    <recommendedName>
        <fullName evidence="5">tRNA-splicing endonuclease subunit Sen34</fullName>
        <ecNumber evidence="5">4.6.1.16</ecNumber>
    </recommendedName>
</protein>
<evidence type="ECO:0000256" key="3">
    <source>
        <dbReference type="ARBA" id="ARBA00023239"/>
    </source>
</evidence>
<dbReference type="InterPro" id="IPR006677">
    <property type="entry name" value="tRNA_intron_Endonuc_cat-like"/>
</dbReference>
<dbReference type="Gene3D" id="3.40.1350.10">
    <property type="match status" value="1"/>
</dbReference>
<dbReference type="Pfam" id="PF26577">
    <property type="entry name" value="TSEN34_N"/>
    <property type="match status" value="1"/>
</dbReference>
<feature type="domain" description="TSEN34 N-terminal" evidence="9">
    <location>
        <begin position="11"/>
        <end position="79"/>
    </location>
</feature>
<name>A0AA38RRM3_9PEZI</name>
<dbReference type="PIRSF" id="PIRSF017250">
    <property type="entry name" value="tRNA_splic_SEN34"/>
    <property type="match status" value="1"/>
</dbReference>
<keyword evidence="2 5" id="KW-0819">tRNA processing</keyword>
<feature type="active site" evidence="6">
    <location>
        <position position="267"/>
    </location>
</feature>
<proteinExistence type="inferred from homology"/>
<dbReference type="GO" id="GO:0000213">
    <property type="term" value="F:tRNA-intron lyase activity"/>
    <property type="evidence" value="ECO:0007669"/>
    <property type="project" value="UniProtKB-UniRule"/>
</dbReference>
<reference evidence="10" key="1">
    <citation type="submission" date="2022-07" db="EMBL/GenBank/DDBJ databases">
        <title>Fungi with potential for degradation of polypropylene.</title>
        <authorList>
            <person name="Gostincar C."/>
        </authorList>
    </citation>
    <scope>NUCLEOTIDE SEQUENCE</scope>
    <source>
        <strain evidence="10">EXF-13287</strain>
    </source>
</reference>
<feature type="active site" evidence="6">
    <location>
        <position position="236"/>
    </location>
</feature>